<dbReference type="CDD" id="cd06257">
    <property type="entry name" value="DnaJ"/>
    <property type="match status" value="1"/>
</dbReference>
<dbReference type="KEGG" id="ela:UCREL1_10225"/>
<feature type="domain" description="J" evidence="1">
    <location>
        <begin position="77"/>
        <end position="138"/>
    </location>
</feature>
<dbReference type="Gene3D" id="1.10.287.110">
    <property type="entry name" value="DnaJ domain"/>
    <property type="match status" value="1"/>
</dbReference>
<dbReference type="PROSITE" id="PS50076">
    <property type="entry name" value="DNAJ_2"/>
    <property type="match status" value="1"/>
</dbReference>
<gene>
    <name evidence="2" type="ORF">UCREL1_10225</name>
</gene>
<name>M7S9K6_EUTLA</name>
<dbReference type="PRINTS" id="PR00625">
    <property type="entry name" value="JDOMAIN"/>
</dbReference>
<dbReference type="SMART" id="SM00271">
    <property type="entry name" value="DnaJ"/>
    <property type="match status" value="1"/>
</dbReference>
<accession>M7S9K6</accession>
<dbReference type="EMBL" id="KB707369">
    <property type="protein sequence ID" value="EMR62834.1"/>
    <property type="molecule type" value="Genomic_DNA"/>
</dbReference>
<dbReference type="HOGENOM" id="CLU_106381_1_0_1"/>
<organism evidence="2 3">
    <name type="scientific">Eutypa lata (strain UCR-EL1)</name>
    <name type="common">Grapevine dieback disease fungus</name>
    <name type="synonym">Eutypa armeniacae</name>
    <dbReference type="NCBI Taxonomy" id="1287681"/>
    <lineage>
        <taxon>Eukaryota</taxon>
        <taxon>Fungi</taxon>
        <taxon>Dikarya</taxon>
        <taxon>Ascomycota</taxon>
        <taxon>Pezizomycotina</taxon>
        <taxon>Sordariomycetes</taxon>
        <taxon>Xylariomycetidae</taxon>
        <taxon>Xylariales</taxon>
        <taxon>Diatrypaceae</taxon>
        <taxon>Eutypa</taxon>
    </lineage>
</organism>
<protein>
    <recommendedName>
        <fullName evidence="1">J domain-containing protein</fullName>
    </recommendedName>
</protein>
<keyword evidence="3" id="KW-1185">Reference proteome</keyword>
<dbReference type="PANTHER" id="PTHR24074">
    <property type="entry name" value="CO-CHAPERONE PROTEIN DJLA"/>
    <property type="match status" value="1"/>
</dbReference>
<dbReference type="InterPro" id="IPR036869">
    <property type="entry name" value="J_dom_sf"/>
</dbReference>
<dbReference type="InterPro" id="IPR001623">
    <property type="entry name" value="DnaJ_domain"/>
</dbReference>
<dbReference type="STRING" id="1287681.M7S9K6"/>
<dbReference type="Proteomes" id="UP000012174">
    <property type="component" value="Unassembled WGS sequence"/>
</dbReference>
<dbReference type="eggNOG" id="ENOG502S3QV">
    <property type="taxonomic scope" value="Eukaryota"/>
</dbReference>
<evidence type="ECO:0000313" key="2">
    <source>
        <dbReference type="EMBL" id="EMR62834.1"/>
    </source>
</evidence>
<dbReference type="OrthoDB" id="436519at2759"/>
<evidence type="ECO:0000259" key="1">
    <source>
        <dbReference type="PROSITE" id="PS50076"/>
    </source>
</evidence>
<dbReference type="Pfam" id="PF00226">
    <property type="entry name" value="DnaJ"/>
    <property type="match status" value="1"/>
</dbReference>
<proteinExistence type="predicted"/>
<dbReference type="AlphaFoldDB" id="M7S9K6"/>
<evidence type="ECO:0000313" key="3">
    <source>
        <dbReference type="Proteomes" id="UP000012174"/>
    </source>
</evidence>
<dbReference type="InterPro" id="IPR050817">
    <property type="entry name" value="DjlA_DnaK_co-chaperone"/>
</dbReference>
<sequence length="149" mass="16598">MSSNLLSLVGWSFLPGLATGWLQSIYYGLTIRAGDPKPAPGSPRHAEHRRRIHILVVALYLLYTVYEADYELQRGSTFYADLGVPFYANERDVKSRFRRLAALHHPDKQGVGGGADADGGAFFMHLKTATDVLTDPARRFARRSCRTTS</sequence>
<reference evidence="3" key="1">
    <citation type="journal article" date="2013" name="Genome Announc.">
        <title>Draft genome sequence of the grapevine dieback fungus Eutypa lata UCR-EL1.</title>
        <authorList>
            <person name="Blanco-Ulate B."/>
            <person name="Rolshausen P.E."/>
            <person name="Cantu D."/>
        </authorList>
    </citation>
    <scope>NUCLEOTIDE SEQUENCE [LARGE SCALE GENOMIC DNA]</scope>
    <source>
        <strain evidence="3">UCR-EL1</strain>
    </source>
</reference>
<dbReference type="OMA" id="PRYVTSF"/>
<dbReference type="SUPFAM" id="SSF46565">
    <property type="entry name" value="Chaperone J-domain"/>
    <property type="match status" value="1"/>
</dbReference>